<organism evidence="1 2">
    <name type="scientific">Salmonella enterica subsp. enterica serovar Uganda str. R8-3404</name>
    <dbReference type="NCBI Taxonomy" id="913083"/>
    <lineage>
        <taxon>Bacteria</taxon>
        <taxon>Pseudomonadati</taxon>
        <taxon>Pseudomonadota</taxon>
        <taxon>Gammaproteobacteria</taxon>
        <taxon>Enterobacterales</taxon>
        <taxon>Enterobacteriaceae</taxon>
        <taxon>Salmonella</taxon>
    </lineage>
</organism>
<proteinExistence type="predicted"/>
<dbReference type="AlphaFoldDB" id="A0A6C8GYH1"/>
<sequence>MVIVGCVGTETKSHFTLTSANVLLSARGVINTRQ</sequence>
<dbReference type="EMBL" id="AFCV01001123">
    <property type="protein sequence ID" value="EHC87657.1"/>
    <property type="molecule type" value="Genomic_DNA"/>
</dbReference>
<protein>
    <submittedName>
        <fullName evidence="1">Uncharacterized protein</fullName>
    </submittedName>
</protein>
<dbReference type="Proteomes" id="UP000003915">
    <property type="component" value="Unassembled WGS sequence"/>
</dbReference>
<reference evidence="1 2" key="1">
    <citation type="journal article" date="2011" name="BMC Genomics">
        <title>Genome sequencing reveals diversification of virulence factor content and possible host adaptation in distinct subpopulations of Salmonella enterica.</title>
        <authorList>
            <person name="den Bakker H.C."/>
            <person name="Moreno Switt A.I."/>
            <person name="Govoni G."/>
            <person name="Cummings C.A."/>
            <person name="Ranieri M.L."/>
            <person name="Degoricija L."/>
            <person name="Hoelzer K."/>
            <person name="Rodriguez-Rivera L.D."/>
            <person name="Brown S."/>
            <person name="Bolchacova E."/>
            <person name="Furtado M.R."/>
            <person name="Wiedmann M."/>
        </authorList>
    </citation>
    <scope>NUCLEOTIDE SEQUENCE [LARGE SCALE GENOMIC DNA]</scope>
    <source>
        <strain evidence="1 2">R8-3404</strain>
    </source>
</reference>
<evidence type="ECO:0000313" key="1">
    <source>
        <dbReference type="EMBL" id="EHC87657.1"/>
    </source>
</evidence>
<comment type="caution">
    <text evidence="1">The sequence shown here is derived from an EMBL/GenBank/DDBJ whole genome shotgun (WGS) entry which is preliminary data.</text>
</comment>
<evidence type="ECO:0000313" key="2">
    <source>
        <dbReference type="Proteomes" id="UP000003915"/>
    </source>
</evidence>
<feature type="non-terminal residue" evidence="1">
    <location>
        <position position="34"/>
    </location>
</feature>
<gene>
    <name evidence="1" type="ORF">LTSEUGA_4477</name>
</gene>
<name>A0A6C8GYH1_SALET</name>
<accession>A0A6C8GYH1</accession>